<dbReference type="OrthoDB" id="6600807at2759"/>
<keyword evidence="10" id="KW-1185">Reference proteome</keyword>
<organism evidence="9 10">
    <name type="scientific">Nezara viridula</name>
    <name type="common">Southern green stink bug</name>
    <name type="synonym">Cimex viridulus</name>
    <dbReference type="NCBI Taxonomy" id="85310"/>
    <lineage>
        <taxon>Eukaryota</taxon>
        <taxon>Metazoa</taxon>
        <taxon>Ecdysozoa</taxon>
        <taxon>Arthropoda</taxon>
        <taxon>Hexapoda</taxon>
        <taxon>Insecta</taxon>
        <taxon>Pterygota</taxon>
        <taxon>Neoptera</taxon>
        <taxon>Paraneoptera</taxon>
        <taxon>Hemiptera</taxon>
        <taxon>Heteroptera</taxon>
        <taxon>Panheteroptera</taxon>
        <taxon>Pentatomomorpha</taxon>
        <taxon>Pentatomoidea</taxon>
        <taxon>Pentatomidae</taxon>
        <taxon>Pentatominae</taxon>
        <taxon>Nezara</taxon>
    </lineage>
</organism>
<keyword evidence="8" id="KW-1133">Transmembrane helix</keyword>
<dbReference type="GO" id="GO:0034220">
    <property type="term" value="P:monoatomic ion transmembrane transport"/>
    <property type="evidence" value="ECO:0007669"/>
    <property type="project" value="UniProtKB-KW"/>
</dbReference>
<evidence type="ECO:0000256" key="2">
    <source>
        <dbReference type="ARBA" id="ARBA00022606"/>
    </source>
</evidence>
<feature type="transmembrane region" description="Helical" evidence="8">
    <location>
        <begin position="795"/>
        <end position="817"/>
    </location>
</feature>
<keyword evidence="7" id="KW-0407">Ion channel</keyword>
<keyword evidence="4" id="KW-0040">ANK repeat</keyword>
<evidence type="ECO:0000256" key="1">
    <source>
        <dbReference type="ARBA" id="ARBA00022448"/>
    </source>
</evidence>
<name>A0A9P0MRU8_NEZVI</name>
<dbReference type="InterPro" id="IPR002110">
    <property type="entry name" value="Ankyrin_rpt"/>
</dbReference>
<keyword evidence="6" id="KW-0325">Glycoprotein</keyword>
<proteinExistence type="predicted"/>
<dbReference type="Gene3D" id="1.25.40.20">
    <property type="entry name" value="Ankyrin repeat-containing domain"/>
    <property type="match status" value="4"/>
</dbReference>
<evidence type="ECO:0000256" key="6">
    <source>
        <dbReference type="ARBA" id="ARBA00023180"/>
    </source>
</evidence>
<dbReference type="GO" id="GO:1902495">
    <property type="term" value="C:transmembrane transporter complex"/>
    <property type="evidence" value="ECO:0007669"/>
    <property type="project" value="TreeGrafter"/>
</dbReference>
<keyword evidence="8" id="KW-0812">Transmembrane</keyword>
<keyword evidence="5" id="KW-0406">Ion transport</keyword>
<dbReference type="InterPro" id="IPR036770">
    <property type="entry name" value="Ankyrin_rpt-contain_sf"/>
</dbReference>
<dbReference type="GO" id="GO:0022857">
    <property type="term" value="F:transmembrane transporter activity"/>
    <property type="evidence" value="ECO:0007669"/>
    <property type="project" value="TreeGrafter"/>
</dbReference>
<dbReference type="InterPro" id="IPR052076">
    <property type="entry name" value="TRP_cation_channel"/>
</dbReference>
<evidence type="ECO:0000313" key="9">
    <source>
        <dbReference type="EMBL" id="CAH1402684.1"/>
    </source>
</evidence>
<evidence type="ECO:0000256" key="3">
    <source>
        <dbReference type="ARBA" id="ARBA00022737"/>
    </source>
</evidence>
<feature type="transmembrane region" description="Helical" evidence="8">
    <location>
        <begin position="729"/>
        <end position="753"/>
    </location>
</feature>
<evidence type="ECO:0000313" key="10">
    <source>
        <dbReference type="Proteomes" id="UP001152798"/>
    </source>
</evidence>
<feature type="transmembrane region" description="Helical" evidence="8">
    <location>
        <begin position="765"/>
        <end position="783"/>
    </location>
</feature>
<dbReference type="AlphaFoldDB" id="A0A9P0MRU8"/>
<dbReference type="PANTHER" id="PTHR47143:SF1">
    <property type="entry name" value="ION_TRANS DOMAIN-CONTAINING PROTEIN"/>
    <property type="match status" value="1"/>
</dbReference>
<dbReference type="SMART" id="SM00248">
    <property type="entry name" value="ANK"/>
    <property type="match status" value="10"/>
</dbReference>
<evidence type="ECO:0000256" key="7">
    <source>
        <dbReference type="ARBA" id="ARBA00023303"/>
    </source>
</evidence>
<feature type="transmembrane region" description="Helical" evidence="8">
    <location>
        <begin position="696"/>
        <end position="717"/>
    </location>
</feature>
<evidence type="ECO:0000256" key="8">
    <source>
        <dbReference type="SAM" id="Phobius"/>
    </source>
</evidence>
<feature type="transmembrane region" description="Helical" evidence="8">
    <location>
        <begin position="890"/>
        <end position="913"/>
    </location>
</feature>
<dbReference type="SUPFAM" id="SSF48403">
    <property type="entry name" value="Ankyrin repeat"/>
    <property type="match status" value="2"/>
</dbReference>
<accession>A0A9P0MRU8</accession>
<protein>
    <submittedName>
        <fullName evidence="9">Uncharacterized protein</fullName>
    </submittedName>
</protein>
<reference evidence="9" key="1">
    <citation type="submission" date="2022-01" db="EMBL/GenBank/DDBJ databases">
        <authorList>
            <person name="King R."/>
        </authorList>
    </citation>
    <scope>NUCLEOTIDE SEQUENCE</scope>
</reference>
<keyword evidence="1" id="KW-0813">Transport</keyword>
<evidence type="ECO:0000256" key="5">
    <source>
        <dbReference type="ARBA" id="ARBA00023065"/>
    </source>
</evidence>
<feature type="transmembrane region" description="Helical" evidence="8">
    <location>
        <begin position="823"/>
        <end position="845"/>
    </location>
</feature>
<gene>
    <name evidence="9" type="ORF">NEZAVI_LOCUS11446</name>
</gene>
<keyword evidence="8" id="KW-0472">Membrane</keyword>
<dbReference type="EMBL" id="OV725081">
    <property type="protein sequence ID" value="CAH1402684.1"/>
    <property type="molecule type" value="Genomic_DNA"/>
</dbReference>
<evidence type="ECO:0000256" key="4">
    <source>
        <dbReference type="ARBA" id="ARBA00023043"/>
    </source>
</evidence>
<dbReference type="Pfam" id="PF12796">
    <property type="entry name" value="Ank_2"/>
    <property type="match status" value="2"/>
</dbReference>
<dbReference type="Proteomes" id="UP001152798">
    <property type="component" value="Chromosome 5"/>
</dbReference>
<dbReference type="PANTHER" id="PTHR47143">
    <property type="entry name" value="TRANSIENT RECEPTOR POTENTIAL CATION CHANNEL PROTEIN PAINLESS"/>
    <property type="match status" value="1"/>
</dbReference>
<dbReference type="Pfam" id="PF00023">
    <property type="entry name" value="Ank"/>
    <property type="match status" value="3"/>
</dbReference>
<keyword evidence="2" id="KW-0716">Sensory transduction</keyword>
<sequence length="1030" mass="117167">MSTPDFESQEIDRTALLKKRRLNTQLLLAVCDKDHEKVESLLREGANPNTRCQCSLMSVCHLAVYYGQNDILEALLRSGADPTARDTEGLQPHHMAAIKYTFMSSVQCLKTIFKEHPSLIDSVVEKIDLKVPKDQQDSFVHDHKEISKLVPKNIIEGSTLLFLAAKYGLNAIVELLLEHNANVNIATKENLTALDVTGLEEIKVSGCSVVTNEPIERGASDTIIQKLLNWRSKPTRNAIYNAVETGRVKLLTEYMKIVSSEIIEEEKPALIFLAIKNNMKNDRNKMNYNEMLAILIENDPSAINNQDDDGKTPLFLAVEEQWMEDVELLLQNNADVTIPSYNFKTVFHLAAEQGNSELLNVFIGSLKREVVDDTINQMDNEGYTPLFRAVEGNHHLCVEMLLKYSVTVRHLNCHGTLKGTLLHSAVNAKANQDTTTLKKIIVFMVTNNNLDYLNERNSEGLTALELAASLGYRNCLEFLLSYCKCIKDYFLQSIVNEKDILLHLAAKGGHYRTIEYLLDTYPILVNIEEDRKRSALVLAALGGHEKSVTMLLKRGASLTDCDSTLNRSAIDIIMNYIPHPVQMIEHLLDSFTGTKKLRHQQANFANASTVSIDHLDLEDNDFYTTLLDKSKNAGRNQPDNVNFEVLLDYSMLVAGQREMEVIEAVSECQFEHLKQQFFLHPLVRSFLTHKWMQVDFTFTVLSFIYIAHICSVTGLALSFRNHLFSLAAWICRFGIWATIIPVICMEIICWMLKGKIYSEAEIYTKWFSIATAAALSLAPEMWWGPYLASATVLLVWVELLLFYAMSPTWGLYILMFFEVVKNVFQVISSFIFLLVGFALSFFILFNGRHPFSDIWNSLSEVFAMMLELGYNDMFDGEYTENEPLKIFGRVMYLGFMLLVIMVLTNIILGMSVSDVTHLEGKSKHLAKQGSFLSLMDKFWYNDRLRSLLPNVLLKQIKKCFHPKLKGFTIHPNRSSPELKEELVYEIMTIISGKRNKSVDLHSLSKSIQHVNKKIDHVSQEVEAIHKIIKF</sequence>
<keyword evidence="3" id="KW-0677">Repeat</keyword>